<protein>
    <submittedName>
        <fullName evidence="1">Uncharacterized protein</fullName>
    </submittedName>
</protein>
<sequence>MWEFFISDENKQLGSELNSHHYTGDLTSNINLY</sequence>
<organism evidence="1">
    <name type="scientific">Anguilla anguilla</name>
    <name type="common">European freshwater eel</name>
    <name type="synonym">Muraena anguilla</name>
    <dbReference type="NCBI Taxonomy" id="7936"/>
    <lineage>
        <taxon>Eukaryota</taxon>
        <taxon>Metazoa</taxon>
        <taxon>Chordata</taxon>
        <taxon>Craniata</taxon>
        <taxon>Vertebrata</taxon>
        <taxon>Euteleostomi</taxon>
        <taxon>Actinopterygii</taxon>
        <taxon>Neopterygii</taxon>
        <taxon>Teleostei</taxon>
        <taxon>Anguilliformes</taxon>
        <taxon>Anguillidae</taxon>
        <taxon>Anguilla</taxon>
    </lineage>
</organism>
<dbReference type="EMBL" id="GBXM01068370">
    <property type="protein sequence ID" value="JAH40207.1"/>
    <property type="molecule type" value="Transcribed_RNA"/>
</dbReference>
<reference evidence="1" key="1">
    <citation type="submission" date="2014-11" db="EMBL/GenBank/DDBJ databases">
        <authorList>
            <person name="Amaro Gonzalez C."/>
        </authorList>
    </citation>
    <scope>NUCLEOTIDE SEQUENCE</scope>
</reference>
<dbReference type="AlphaFoldDB" id="A0A0E9SG15"/>
<evidence type="ECO:0000313" key="1">
    <source>
        <dbReference type="EMBL" id="JAH40207.1"/>
    </source>
</evidence>
<proteinExistence type="predicted"/>
<reference evidence="1" key="2">
    <citation type="journal article" date="2015" name="Fish Shellfish Immunol.">
        <title>Early steps in the European eel (Anguilla anguilla)-Vibrio vulnificus interaction in the gills: Role of the RtxA13 toxin.</title>
        <authorList>
            <person name="Callol A."/>
            <person name="Pajuelo D."/>
            <person name="Ebbesson L."/>
            <person name="Teles M."/>
            <person name="MacKenzie S."/>
            <person name="Amaro C."/>
        </authorList>
    </citation>
    <scope>NUCLEOTIDE SEQUENCE</scope>
</reference>
<accession>A0A0E9SG15</accession>
<name>A0A0E9SG15_ANGAN</name>